<dbReference type="InterPro" id="IPR056501">
    <property type="entry name" value="NAD-bd_HRPKS_sdrA"/>
</dbReference>
<dbReference type="GO" id="GO:0031177">
    <property type="term" value="F:phosphopantetheine binding"/>
    <property type="evidence" value="ECO:0007669"/>
    <property type="project" value="InterPro"/>
</dbReference>
<dbReference type="InterPro" id="IPR036291">
    <property type="entry name" value="NAD(P)-bd_dom_sf"/>
</dbReference>
<dbReference type="Pfam" id="PF00698">
    <property type="entry name" value="Acyl_transf_1"/>
    <property type="match status" value="1"/>
</dbReference>
<dbReference type="InterPro" id="IPR013968">
    <property type="entry name" value="PKS_KR"/>
</dbReference>
<feature type="domain" description="Carrier" evidence="7">
    <location>
        <begin position="2327"/>
        <end position="2403"/>
    </location>
</feature>
<dbReference type="FunFam" id="3.40.50.720:FF:000209">
    <property type="entry name" value="Polyketide synthase Pks12"/>
    <property type="match status" value="1"/>
</dbReference>
<gene>
    <name evidence="10" type="ORF">PAC_17799</name>
</gene>
<dbReference type="InterPro" id="IPR032821">
    <property type="entry name" value="PKS_assoc"/>
</dbReference>
<feature type="domain" description="PKS/mFAS DH" evidence="9">
    <location>
        <begin position="925"/>
        <end position="1229"/>
    </location>
</feature>
<dbReference type="SUPFAM" id="SSF50129">
    <property type="entry name" value="GroES-like"/>
    <property type="match status" value="1"/>
</dbReference>
<dbReference type="Gene3D" id="3.40.50.720">
    <property type="entry name" value="NAD(P)-binding Rossmann-like Domain"/>
    <property type="match status" value="3"/>
</dbReference>
<dbReference type="InterPro" id="IPR020806">
    <property type="entry name" value="PKS_PP-bd"/>
</dbReference>
<feature type="region of interest" description="N-terminal hotdog fold" evidence="5">
    <location>
        <begin position="925"/>
        <end position="1061"/>
    </location>
</feature>
<dbReference type="InterPro" id="IPR020807">
    <property type="entry name" value="PKS_DH"/>
</dbReference>
<organism evidence="10 11">
    <name type="scientific">Phialocephala subalpina</name>
    <dbReference type="NCBI Taxonomy" id="576137"/>
    <lineage>
        <taxon>Eukaryota</taxon>
        <taxon>Fungi</taxon>
        <taxon>Dikarya</taxon>
        <taxon>Ascomycota</taxon>
        <taxon>Pezizomycotina</taxon>
        <taxon>Leotiomycetes</taxon>
        <taxon>Helotiales</taxon>
        <taxon>Mollisiaceae</taxon>
        <taxon>Phialocephala</taxon>
        <taxon>Phialocephala fortinii species complex</taxon>
    </lineage>
</organism>
<keyword evidence="2" id="KW-0597">Phosphoprotein</keyword>
<dbReference type="GO" id="GO:0030639">
    <property type="term" value="P:polyketide biosynthetic process"/>
    <property type="evidence" value="ECO:0007669"/>
    <property type="project" value="UniProtKB-ARBA"/>
</dbReference>
<dbReference type="InterPro" id="IPR049900">
    <property type="entry name" value="PKS_mFAS_DH"/>
</dbReference>
<dbReference type="SMART" id="SM00827">
    <property type="entry name" value="PKS_AT"/>
    <property type="match status" value="1"/>
</dbReference>
<dbReference type="Pfam" id="PF16197">
    <property type="entry name" value="KAsynt_C_assoc"/>
    <property type="match status" value="1"/>
</dbReference>
<dbReference type="InterPro" id="IPR050091">
    <property type="entry name" value="PKS_NRPS_Biosynth_Enz"/>
</dbReference>
<dbReference type="PROSITE" id="PS52004">
    <property type="entry name" value="KS3_2"/>
    <property type="match status" value="1"/>
</dbReference>
<dbReference type="Gene3D" id="3.10.129.110">
    <property type="entry name" value="Polyketide synthase dehydratase"/>
    <property type="match status" value="1"/>
</dbReference>
<dbReference type="InterPro" id="IPR014043">
    <property type="entry name" value="Acyl_transferase_dom"/>
</dbReference>
<dbReference type="InterPro" id="IPR016035">
    <property type="entry name" value="Acyl_Trfase/lysoPLipase"/>
</dbReference>
<dbReference type="Proteomes" id="UP000184330">
    <property type="component" value="Unassembled WGS sequence"/>
</dbReference>
<evidence type="ECO:0000256" key="4">
    <source>
        <dbReference type="ARBA" id="ARBA00023268"/>
    </source>
</evidence>
<dbReference type="CDD" id="cd00833">
    <property type="entry name" value="PKS"/>
    <property type="match status" value="1"/>
</dbReference>
<reference evidence="10 11" key="1">
    <citation type="submission" date="2016-03" db="EMBL/GenBank/DDBJ databases">
        <authorList>
            <person name="Ploux O."/>
        </authorList>
    </citation>
    <scope>NUCLEOTIDE SEQUENCE [LARGE SCALE GENOMIC DNA]</scope>
    <source>
        <strain evidence="10 11">UAMH 11012</strain>
    </source>
</reference>
<dbReference type="InterPro" id="IPR049552">
    <property type="entry name" value="PKS_DH_N"/>
</dbReference>
<accession>A0A1L7XS96</accession>
<feature type="region of interest" description="Disordered" evidence="6">
    <location>
        <begin position="1396"/>
        <end position="1435"/>
    </location>
</feature>
<dbReference type="InterPro" id="IPR011032">
    <property type="entry name" value="GroES-like_sf"/>
</dbReference>
<dbReference type="InterPro" id="IPR013154">
    <property type="entry name" value="ADH-like_N"/>
</dbReference>
<dbReference type="InterPro" id="IPR042104">
    <property type="entry name" value="PKS_dehydratase_sf"/>
</dbReference>
<dbReference type="SUPFAM" id="SSF53901">
    <property type="entry name" value="Thiolase-like"/>
    <property type="match status" value="1"/>
</dbReference>
<dbReference type="PANTHER" id="PTHR43775">
    <property type="entry name" value="FATTY ACID SYNTHASE"/>
    <property type="match status" value="1"/>
</dbReference>
<dbReference type="SMART" id="SM00825">
    <property type="entry name" value="PKS_KS"/>
    <property type="match status" value="1"/>
</dbReference>
<dbReference type="SUPFAM" id="SSF47336">
    <property type="entry name" value="ACP-like"/>
    <property type="match status" value="1"/>
</dbReference>
<dbReference type="SUPFAM" id="SSF55048">
    <property type="entry name" value="Probable ACP-binding domain of malonyl-CoA ACP transacylase"/>
    <property type="match status" value="1"/>
</dbReference>
<evidence type="ECO:0000313" key="11">
    <source>
        <dbReference type="Proteomes" id="UP000184330"/>
    </source>
</evidence>
<dbReference type="Pfam" id="PF08659">
    <property type="entry name" value="KR"/>
    <property type="match status" value="1"/>
</dbReference>
<keyword evidence="11" id="KW-1185">Reference proteome</keyword>
<dbReference type="Pfam" id="PF00550">
    <property type="entry name" value="PP-binding"/>
    <property type="match status" value="1"/>
</dbReference>
<sequence length="2411" mass="261511">MAQSQQYHQEPIAIIGFACRLPGGNNSPQKLWEFLERGEVAWSGVPPNRFSLEGHYDGSLKPKTLRQPGGMFLKDIDVADFDAGFFEVGTAEATAMDPNQRQMLEVVFEGLENAGIPMEKIDNRPVGCYVGSYASDYADMANRDPEDRPLGNSLGIARTVLANRLSHFLNVKGPSITLDTACSGSLVGLDLACQSLRSRAIDMGIVAASNLYMSPEHLIDAGSVGGAHSPTALCHTFDAAADGYVKAEAVGAAIVKRLSDAIRDKDPIRAIVLGTASNHNGRTAGIASPNADSQALAIRAAYASAGITDFNQTTFLECHGTGTQAGDSNEVRGAAAVFSAMRAADKPLIIGSIKSNIGHSEPAAGLSGLMKAVMSLEKGAIPGNPTFVTPSPKIDFAGSKVKASRTLIPWPENAPRRASINSFGIGGSNAHAIVEQPNPQDRVHHVSSYINVQDELALDDDDTSRPFTVVLSANDAVSLRSNIKALCNHLINPRVKVNLADLAYTLSERRTRLFHRAFVTTRTTNLSEDDFVVAKKSPQTPNIGFVFTGQGAQWSQMGKDLLAFFPWTRSILEELDQVLQAQPDPPEWSLITELTEPRTAKHTRRPEIAQPLVTALQLCIVAVLESWNITPSCAVGHSSGEFAAAYVSGWVDRAGAIKAAFYRGRAASNSRTEAEGGFGMLAVGLSVEAIQPFLEKYAENASIACFNSPSSLTISGKNSALGALAEDIKAAGHFARALQVDMAYHSKFMGEVGEEYHELLDNDDKFAPLDGSPSGVNMFSSVTGRKMDTPADSTYWKTSMVSPVRFNESLKEMIRQDSPNLLIEIGPSGALAGPVSQVLKSLPNGGDVSYCASWARGANAGKALFDVTGRLFVTGAPIDLSIVNKYDDKVSTIIDLPNYSWNHTIKYWHENAASKDWRFRKYLVHDLLGSKILGTPWQAPTWRNRFNVANVPWILEHKMGGDAIMPAAGFLTLGLEALYQKHCALNPNDAPAAPNELCYRFRNVRFNRALVLEAAKDTLLVLTLVQVPGSKEWHEFRISTSEADMIAEHCSGLVRIQDPIDEVLENIAPLSSPQPARLWYKVERDIGMDFGPAFQKLISIEATSGVRACRTRVSLSPPDSKFPQSYYPIHPAALDGCFQTPIPANMAGERVNVRDAMIPAIVDDVIINKVPAGLKEGLSSATSVYSGRGRPDQDKSWVANTSVYDSESGVLAMRITGLHYVKLDVPPQPDPHTFDLVSWEPDITLLTQDQMMYLPLGKSSQKLDRVIDLIAYKKPALSVLEISLDESDSSCLWFGAGDLSARVAYSKYDFASTDGKTLIGVQTEYEARDNTSFLFISTEKEALGLATDVLYDLVIIKTSKKTQGGLKEVIQSLKPVLSANAFTLLVQLEGEGLTADGAETTGHLDQTPPSESTGSTSPTSASSEPEGSSNSTSSFIDLVVPDHDTAEKFLKSGGRGLIGNRLAKAGDSNSIIVIPANDRGTPAYLSTSTNIGKAGQRNLTIASLGEATRPALGPSLQATLEASGWTITQQTYPFSKPEDGSVVLILDELSSPVLRWANENQWDAIKTLISSGSPILWVTKGAQGIATNPDNALVHGLFRVVRREDSSLNLTTLDVQSSTSRATEWAIDQVLQLLGRDTPVESQYMERDGILHIQRLIPDALVNDFKRAEVEGYQPVVKSFRGNEAQVQLRAERLGTFQSLTWCETEVEDVSTLEPNHIEVEVMAVGVNFKDVAITMGIVPDNEYNIGFECAGVVKRLGLGANKFKVGDRVCMLKQGTYANRVRVHVDRCHIIPASMSYKEAATIPSVYLCSLYALYHLANLQEGQSVLIHSATGGVGIACIELAQYKKAEIYVTVGTEEKRQFLESKYGIQRSHMFSSRNTKFAAEILRETGGRGVDAIVNSLIGELLDASWRIIADGGTMVEIGKRDIVDRNSLAMEPFDRNCSFRAVDFSYTKNINEPLVARLFEELFLLIDGGFLQPIRPITTFGFNAVPDALAHIRAGRHMGKIVICNPDYEDVKVPIRPAVPKLQLSPDVSYLIVGGLKGACGTIAIHMAQHGARHIVVSNRNGISDDASAKVLRDCLSYGCEVTEAKGDVGDLESVRRIFKSTSPRIAGVVQGAMVLKDKPYETMTVDDFRTSIHAKVQGTWNLHDASVELLKQPLDFFTMLSSISGVVGREGQANYAAANTFLDAFASYRQSQGLRANAVDLGMIVDVGYIAEDQNGLEDRFDKTRWIPVNESMLRRVLTYSIMQQDANAPLNPDSSTQLITGIAYPLPSDKVDPRFSYLYAGPGGSKQGGLDSVDDSDKGDQALRALQIMIKSGADSAGLVKACVEVLSAQFSKILRLEDDIEPGKPLSAYGLDSLSGVELRNWIRQKLNVELTTLDITNASSLIALSEKLVAKLPQVENAGK</sequence>
<dbReference type="SUPFAM" id="SSF51735">
    <property type="entry name" value="NAD(P)-binding Rossmann-fold domains"/>
    <property type="match status" value="3"/>
</dbReference>
<dbReference type="Pfam" id="PF23114">
    <property type="entry name" value="NAD-bd_HRPKS_sdrA"/>
    <property type="match status" value="1"/>
</dbReference>
<dbReference type="Pfam" id="PF00109">
    <property type="entry name" value="ketoacyl-synt"/>
    <property type="match status" value="1"/>
</dbReference>
<dbReference type="SUPFAM" id="SSF52151">
    <property type="entry name" value="FabD/lysophospholipase-like"/>
    <property type="match status" value="1"/>
</dbReference>
<feature type="compositionally biased region" description="Low complexity" evidence="6">
    <location>
        <begin position="1407"/>
        <end position="1434"/>
    </location>
</feature>
<dbReference type="InterPro" id="IPR009081">
    <property type="entry name" value="PP-bd_ACP"/>
</dbReference>
<feature type="region of interest" description="C-terminal hotdog fold" evidence="5">
    <location>
        <begin position="1071"/>
        <end position="1229"/>
    </location>
</feature>
<dbReference type="InterPro" id="IPR020841">
    <property type="entry name" value="PKS_Beta-ketoAc_synthase_dom"/>
</dbReference>
<dbReference type="InterPro" id="IPR006162">
    <property type="entry name" value="Ppantetheine_attach_site"/>
</dbReference>
<dbReference type="InterPro" id="IPR049551">
    <property type="entry name" value="PKS_DH_C"/>
</dbReference>
<evidence type="ECO:0000256" key="3">
    <source>
        <dbReference type="ARBA" id="ARBA00022679"/>
    </source>
</evidence>
<protein>
    <submittedName>
        <fullName evidence="10">Probable 6-methylsalicylic acid synthase</fullName>
    </submittedName>
</protein>
<dbReference type="InterPro" id="IPR014031">
    <property type="entry name" value="Ketoacyl_synth_C"/>
</dbReference>
<proteinExistence type="predicted"/>
<dbReference type="GO" id="GO:1901336">
    <property type="term" value="P:lactone biosynthetic process"/>
    <property type="evidence" value="ECO:0007669"/>
    <property type="project" value="UniProtKB-ARBA"/>
</dbReference>
<evidence type="ECO:0000313" key="10">
    <source>
        <dbReference type="EMBL" id="CZR67900.1"/>
    </source>
</evidence>
<dbReference type="EMBL" id="FJOG01000048">
    <property type="protein sequence ID" value="CZR67900.1"/>
    <property type="molecule type" value="Genomic_DNA"/>
</dbReference>
<keyword evidence="3" id="KW-0808">Transferase</keyword>
<evidence type="ECO:0000256" key="5">
    <source>
        <dbReference type="PROSITE-ProRule" id="PRU01363"/>
    </source>
</evidence>
<dbReference type="Pfam" id="PF02801">
    <property type="entry name" value="Ketoacyl-synt_C"/>
    <property type="match status" value="1"/>
</dbReference>
<feature type="active site" description="Proton donor; for dehydratase activity" evidence="5">
    <location>
        <position position="1135"/>
    </location>
</feature>
<evidence type="ECO:0000259" key="8">
    <source>
        <dbReference type="PROSITE" id="PS52004"/>
    </source>
</evidence>
<dbReference type="InterPro" id="IPR020843">
    <property type="entry name" value="ER"/>
</dbReference>
<name>A0A1L7XS96_9HELO</name>
<feature type="domain" description="Ketosynthase family 3 (KS3)" evidence="8">
    <location>
        <begin position="9"/>
        <end position="436"/>
    </location>
</feature>
<dbReference type="PROSITE" id="PS00012">
    <property type="entry name" value="PHOSPHOPANTETHEINE"/>
    <property type="match status" value="1"/>
</dbReference>
<dbReference type="Gene3D" id="3.40.366.10">
    <property type="entry name" value="Malonyl-Coenzyme A Acyl Carrier Protein, domain 2"/>
    <property type="match status" value="1"/>
</dbReference>
<dbReference type="InterPro" id="IPR016036">
    <property type="entry name" value="Malonyl_transacylase_ACP-bd"/>
</dbReference>
<dbReference type="STRING" id="576137.A0A1L7XS96"/>
<dbReference type="InterPro" id="IPR016039">
    <property type="entry name" value="Thiolase-like"/>
</dbReference>
<dbReference type="GO" id="GO:0004312">
    <property type="term" value="F:fatty acid synthase activity"/>
    <property type="evidence" value="ECO:0007669"/>
    <property type="project" value="TreeGrafter"/>
</dbReference>
<evidence type="ECO:0000256" key="6">
    <source>
        <dbReference type="SAM" id="MobiDB-lite"/>
    </source>
</evidence>
<evidence type="ECO:0000259" key="7">
    <source>
        <dbReference type="PROSITE" id="PS50075"/>
    </source>
</evidence>
<evidence type="ECO:0000256" key="2">
    <source>
        <dbReference type="ARBA" id="ARBA00022553"/>
    </source>
</evidence>
<dbReference type="CDD" id="cd05195">
    <property type="entry name" value="enoyl_red"/>
    <property type="match status" value="1"/>
</dbReference>
<dbReference type="Pfam" id="PF08240">
    <property type="entry name" value="ADH_N"/>
    <property type="match status" value="1"/>
</dbReference>
<dbReference type="PROSITE" id="PS52019">
    <property type="entry name" value="PKS_MFAS_DH"/>
    <property type="match status" value="1"/>
</dbReference>
<dbReference type="SMART" id="SM00823">
    <property type="entry name" value="PKS_PP"/>
    <property type="match status" value="1"/>
</dbReference>
<feature type="active site" description="Proton acceptor; for dehydratase activity" evidence="5">
    <location>
        <position position="957"/>
    </location>
</feature>
<dbReference type="Pfam" id="PF21089">
    <property type="entry name" value="PKS_DH_N"/>
    <property type="match status" value="1"/>
</dbReference>
<dbReference type="InterPro" id="IPR036736">
    <property type="entry name" value="ACP-like_sf"/>
</dbReference>
<dbReference type="SMART" id="SM00822">
    <property type="entry name" value="PKS_KR"/>
    <property type="match status" value="1"/>
</dbReference>
<keyword evidence="4" id="KW-0511">Multifunctional enzyme</keyword>
<dbReference type="SMART" id="SM00826">
    <property type="entry name" value="PKS_DH"/>
    <property type="match status" value="1"/>
</dbReference>
<dbReference type="InterPro" id="IPR014030">
    <property type="entry name" value="Ketoacyl_synth_N"/>
</dbReference>
<dbReference type="Gene3D" id="1.10.1200.10">
    <property type="entry name" value="ACP-like"/>
    <property type="match status" value="1"/>
</dbReference>
<dbReference type="Pfam" id="PF13602">
    <property type="entry name" value="ADH_zinc_N_2"/>
    <property type="match status" value="1"/>
</dbReference>
<dbReference type="PROSITE" id="PS50075">
    <property type="entry name" value="CARRIER"/>
    <property type="match status" value="1"/>
</dbReference>
<dbReference type="InterPro" id="IPR057326">
    <property type="entry name" value="KR_dom"/>
</dbReference>
<keyword evidence="1" id="KW-0596">Phosphopantetheine</keyword>
<dbReference type="Pfam" id="PF14765">
    <property type="entry name" value="PS-DH"/>
    <property type="match status" value="1"/>
</dbReference>
<evidence type="ECO:0000259" key="9">
    <source>
        <dbReference type="PROSITE" id="PS52019"/>
    </source>
</evidence>
<dbReference type="InterPro" id="IPR001227">
    <property type="entry name" value="Ac_transferase_dom_sf"/>
</dbReference>
<dbReference type="GO" id="GO:0016491">
    <property type="term" value="F:oxidoreductase activity"/>
    <property type="evidence" value="ECO:0007669"/>
    <property type="project" value="InterPro"/>
</dbReference>
<dbReference type="GO" id="GO:0006633">
    <property type="term" value="P:fatty acid biosynthetic process"/>
    <property type="evidence" value="ECO:0007669"/>
    <property type="project" value="TreeGrafter"/>
</dbReference>
<dbReference type="SMART" id="SM00829">
    <property type="entry name" value="PKS_ER"/>
    <property type="match status" value="1"/>
</dbReference>
<dbReference type="OrthoDB" id="329835at2759"/>
<dbReference type="PANTHER" id="PTHR43775:SF18">
    <property type="entry name" value="ENZYME, PUTATIVE (JCVI)-RELATED"/>
    <property type="match status" value="1"/>
</dbReference>
<evidence type="ECO:0000256" key="1">
    <source>
        <dbReference type="ARBA" id="ARBA00022450"/>
    </source>
</evidence>
<dbReference type="Gene3D" id="3.40.47.10">
    <property type="match status" value="1"/>
</dbReference>
<dbReference type="Gene3D" id="3.90.180.10">
    <property type="entry name" value="Medium-chain alcohol dehydrogenases, catalytic domain"/>
    <property type="match status" value="1"/>
</dbReference>